<reference evidence="3 4" key="1">
    <citation type="submission" date="2016-10" db="EMBL/GenBank/DDBJ databases">
        <authorList>
            <person name="de Groot N.N."/>
        </authorList>
    </citation>
    <scope>NUCLEOTIDE SEQUENCE [LARGE SCALE GENOMIC DNA]</scope>
    <source>
        <strain evidence="3 4">DSM 4180</strain>
    </source>
</reference>
<evidence type="ECO:0000259" key="2">
    <source>
        <dbReference type="Pfam" id="PF14261"/>
    </source>
</evidence>
<sequence>MTAVEYWRHRIPSPGITPGETSFPMTHHDNSYKLLFSHPRMVHDLLTGFVREAWVEQLDFTSLEKVSGSYVTDELRDREDDVIWRIRWGEDWVYVYLLLEFQSSVDRFMAVRIMSYVGLLYQDLIRQKALTPTGRLPPVLPVVLYNGEERWHAAPNVAELVEQVPGGLEHYRPALGYLLLDEGAIVNDPAWSEPARNVVAALFRLENNRDEQDMLHALGRLVDWLKAPEQTSLRRAFVVWIRRVWLPHRAPGMELPELNDLQELHEVHTMLAERIKKWPERWRQEGLEQGIEQGLEQGREEGTRRMLTRLIVKKYGVIPTWAQNRLDQAGTEQLETWAEAILEAETLEALLSGTPGH</sequence>
<accession>A0A1I4S807</accession>
<evidence type="ECO:0008006" key="5">
    <source>
        <dbReference type="Google" id="ProtNLM"/>
    </source>
</evidence>
<dbReference type="InterPro" id="IPR051699">
    <property type="entry name" value="Rpn/YhgA-like_nuclease"/>
</dbReference>
<dbReference type="EMBL" id="FOUO01000014">
    <property type="protein sequence ID" value="SFM60638.1"/>
    <property type="molecule type" value="Genomic_DNA"/>
</dbReference>
<protein>
    <recommendedName>
        <fullName evidence="5">Transposase (putative) YhgA-like domain-containing protein</fullName>
    </recommendedName>
</protein>
<dbReference type="PANTHER" id="PTHR34611:SF2">
    <property type="entry name" value="INACTIVE RECOMBINATION-PROMOTING NUCLEASE-LIKE PROTEIN RPNE-RELATED"/>
    <property type="match status" value="1"/>
</dbReference>
<feature type="domain" description="Transposase (putative) YhgA-like" evidence="1">
    <location>
        <begin position="26"/>
        <end position="227"/>
    </location>
</feature>
<evidence type="ECO:0000313" key="3">
    <source>
        <dbReference type="EMBL" id="SFM60638.1"/>
    </source>
</evidence>
<dbReference type="Pfam" id="PF14261">
    <property type="entry name" value="DUF4351"/>
    <property type="match status" value="1"/>
</dbReference>
<evidence type="ECO:0000313" key="4">
    <source>
        <dbReference type="Proteomes" id="UP000199556"/>
    </source>
</evidence>
<dbReference type="InterPro" id="IPR006842">
    <property type="entry name" value="Transposase_31"/>
</dbReference>
<dbReference type="InterPro" id="IPR025587">
    <property type="entry name" value="DUF4351"/>
</dbReference>
<dbReference type="AlphaFoldDB" id="A0A1I4S807"/>
<dbReference type="Pfam" id="PF04754">
    <property type="entry name" value="Transposase_31"/>
    <property type="match status" value="1"/>
</dbReference>
<gene>
    <name evidence="3" type="ORF">SAMN05421721_1147</name>
</gene>
<feature type="domain" description="DUF4351" evidence="2">
    <location>
        <begin position="296"/>
        <end position="350"/>
    </location>
</feature>
<dbReference type="Proteomes" id="UP000199556">
    <property type="component" value="Unassembled WGS sequence"/>
</dbReference>
<organism evidence="3 4">
    <name type="scientific">Ectothiorhodospira mobilis</name>
    <dbReference type="NCBI Taxonomy" id="195064"/>
    <lineage>
        <taxon>Bacteria</taxon>
        <taxon>Pseudomonadati</taxon>
        <taxon>Pseudomonadota</taxon>
        <taxon>Gammaproteobacteria</taxon>
        <taxon>Chromatiales</taxon>
        <taxon>Ectothiorhodospiraceae</taxon>
        <taxon>Ectothiorhodospira</taxon>
    </lineage>
</organism>
<name>A0A1I4S807_ECTMO</name>
<evidence type="ECO:0000259" key="1">
    <source>
        <dbReference type="Pfam" id="PF04754"/>
    </source>
</evidence>
<proteinExistence type="predicted"/>
<keyword evidence="4" id="KW-1185">Reference proteome</keyword>
<dbReference type="STRING" id="195064.SAMN05421721_1147"/>
<dbReference type="PANTHER" id="PTHR34611">
    <property type="match status" value="1"/>
</dbReference>